<dbReference type="InterPro" id="IPR006083">
    <property type="entry name" value="PRK/URK"/>
</dbReference>
<evidence type="ECO:0000313" key="2">
    <source>
        <dbReference type="EMBL" id="MBB5845069.1"/>
    </source>
</evidence>
<dbReference type="PRINTS" id="PR00988">
    <property type="entry name" value="URIDINKINASE"/>
</dbReference>
<dbReference type="GO" id="GO:0005524">
    <property type="term" value="F:ATP binding"/>
    <property type="evidence" value="ECO:0007669"/>
    <property type="project" value="InterPro"/>
</dbReference>
<comment type="caution">
    <text evidence="2">The sequence shown here is derived from an EMBL/GenBank/DDBJ whole genome shotgun (WGS) entry which is preliminary data.</text>
</comment>
<dbReference type="InterPro" id="IPR027417">
    <property type="entry name" value="P-loop_NTPase"/>
</dbReference>
<dbReference type="Pfam" id="PF00485">
    <property type="entry name" value="PRK"/>
    <property type="match status" value="1"/>
</dbReference>
<dbReference type="AlphaFoldDB" id="A0A841AUH9"/>
<keyword evidence="2" id="KW-0808">Transferase</keyword>
<dbReference type="RefSeq" id="WP_343062137.1">
    <property type="nucleotide sequence ID" value="NZ_JACHMJ010000001.1"/>
</dbReference>
<dbReference type="NCBIfam" id="NF006743">
    <property type="entry name" value="PRK09270.1-2"/>
    <property type="match status" value="1"/>
</dbReference>
<reference evidence="2 3" key="1">
    <citation type="submission" date="2020-08" db="EMBL/GenBank/DDBJ databases">
        <title>Sequencing the genomes of 1000 actinobacteria strains.</title>
        <authorList>
            <person name="Klenk H.-P."/>
        </authorList>
    </citation>
    <scope>NUCLEOTIDE SEQUENCE [LARGE SCALE GENOMIC DNA]</scope>
    <source>
        <strain evidence="2 3">DSM 105784</strain>
    </source>
</reference>
<name>A0A841AUH9_9MICO</name>
<dbReference type="EMBL" id="JACHMJ010000001">
    <property type="protein sequence ID" value="MBB5845069.1"/>
    <property type="molecule type" value="Genomic_DNA"/>
</dbReference>
<dbReference type="Gene3D" id="3.40.50.300">
    <property type="entry name" value="P-loop containing nucleotide triphosphate hydrolases"/>
    <property type="match status" value="1"/>
</dbReference>
<keyword evidence="2" id="KW-0418">Kinase</keyword>
<protein>
    <submittedName>
        <fullName evidence="2">Pantothenate kinase</fullName>
    </submittedName>
</protein>
<dbReference type="SUPFAM" id="SSF52540">
    <property type="entry name" value="P-loop containing nucleoside triphosphate hydrolases"/>
    <property type="match status" value="1"/>
</dbReference>
<dbReference type="PANTHER" id="PTHR10285">
    <property type="entry name" value="URIDINE KINASE"/>
    <property type="match status" value="1"/>
</dbReference>
<accession>A0A841AUH9</accession>
<feature type="domain" description="Phosphoribulokinase/uridine kinase" evidence="1">
    <location>
        <begin position="49"/>
        <end position="196"/>
    </location>
</feature>
<evidence type="ECO:0000259" key="1">
    <source>
        <dbReference type="Pfam" id="PF00485"/>
    </source>
</evidence>
<keyword evidence="3" id="KW-1185">Reference proteome</keyword>
<organism evidence="2 3">
    <name type="scientific">Conyzicola lurida</name>
    <dbReference type="NCBI Taxonomy" id="1172621"/>
    <lineage>
        <taxon>Bacteria</taxon>
        <taxon>Bacillati</taxon>
        <taxon>Actinomycetota</taxon>
        <taxon>Actinomycetes</taxon>
        <taxon>Micrococcales</taxon>
        <taxon>Microbacteriaceae</taxon>
        <taxon>Conyzicola</taxon>
    </lineage>
</organism>
<gene>
    <name evidence="2" type="ORF">HD599_003392</name>
</gene>
<dbReference type="Proteomes" id="UP000536685">
    <property type="component" value="Unassembled WGS sequence"/>
</dbReference>
<evidence type="ECO:0000313" key="3">
    <source>
        <dbReference type="Proteomes" id="UP000536685"/>
    </source>
</evidence>
<sequence>MTTLRSVAELAALVGARAGDGRVGDSVLGDSVVGDSVVAGARAGGGRIVVGIAGAPGSGKSTIAAELVALLAPRAVLLPMDGFHLPQARLVELGRRDRMGAPDTFDVAGFVATLAAVRASFGNSGRTVLAPGFDREIEEAVPDAVAILPEFPIVVVEGNYLLLDDGGWQHVAPLLDLTVVVGVDRDIRLSRLIARHERFGKTAAAATEWALGPDERNAEIVAASAGTATHVIALD</sequence>
<proteinExistence type="predicted"/>
<dbReference type="GO" id="GO:0016301">
    <property type="term" value="F:kinase activity"/>
    <property type="evidence" value="ECO:0007669"/>
    <property type="project" value="UniProtKB-KW"/>
</dbReference>